<proteinExistence type="predicted"/>
<comment type="caution">
    <text evidence="1">The sequence shown here is derived from an EMBL/GenBank/DDBJ whole genome shotgun (WGS) entry which is preliminary data.</text>
</comment>
<keyword evidence="2" id="KW-1185">Reference proteome</keyword>
<organism evidence="1 2">
    <name type="scientific">Camellia lanceoleosa</name>
    <dbReference type="NCBI Taxonomy" id="1840588"/>
    <lineage>
        <taxon>Eukaryota</taxon>
        <taxon>Viridiplantae</taxon>
        <taxon>Streptophyta</taxon>
        <taxon>Embryophyta</taxon>
        <taxon>Tracheophyta</taxon>
        <taxon>Spermatophyta</taxon>
        <taxon>Magnoliopsida</taxon>
        <taxon>eudicotyledons</taxon>
        <taxon>Gunneridae</taxon>
        <taxon>Pentapetalae</taxon>
        <taxon>asterids</taxon>
        <taxon>Ericales</taxon>
        <taxon>Theaceae</taxon>
        <taxon>Camellia</taxon>
    </lineage>
</organism>
<dbReference type="EMBL" id="CM045759">
    <property type="protein sequence ID" value="KAI8018876.1"/>
    <property type="molecule type" value="Genomic_DNA"/>
</dbReference>
<accession>A0ACC0I4N1</accession>
<evidence type="ECO:0000313" key="2">
    <source>
        <dbReference type="Proteomes" id="UP001060215"/>
    </source>
</evidence>
<dbReference type="Proteomes" id="UP001060215">
    <property type="component" value="Chromosome 2"/>
</dbReference>
<gene>
    <name evidence="1" type="ORF">LOK49_LG04G00414</name>
</gene>
<evidence type="ECO:0000313" key="1">
    <source>
        <dbReference type="EMBL" id="KAI8018876.1"/>
    </source>
</evidence>
<name>A0ACC0I4N1_9ERIC</name>
<sequence>MLMGINGYGYGYVHESLSPFRSSQLIGQCMLLLFGFRQPHYIVLLPVLLSRPSVITDYWPVTTLNL</sequence>
<protein>
    <submittedName>
        <fullName evidence="1">Uncharacterized protein</fullName>
    </submittedName>
</protein>
<reference evidence="1 2" key="1">
    <citation type="journal article" date="2022" name="Plant J.">
        <title>Chromosome-level genome of Camellia lanceoleosa provides a valuable resource for understanding genome evolution and self-incompatibility.</title>
        <authorList>
            <person name="Gong W."/>
            <person name="Xiao S."/>
            <person name="Wang L."/>
            <person name="Liao Z."/>
            <person name="Chang Y."/>
            <person name="Mo W."/>
            <person name="Hu G."/>
            <person name="Li W."/>
            <person name="Zhao G."/>
            <person name="Zhu H."/>
            <person name="Hu X."/>
            <person name="Ji K."/>
            <person name="Xiang X."/>
            <person name="Song Q."/>
            <person name="Yuan D."/>
            <person name="Jin S."/>
            <person name="Zhang L."/>
        </authorList>
    </citation>
    <scope>NUCLEOTIDE SEQUENCE [LARGE SCALE GENOMIC DNA]</scope>
    <source>
        <strain evidence="1">SQ_2022a</strain>
    </source>
</reference>